<comment type="caution">
    <text evidence="2">The sequence shown here is derived from an EMBL/GenBank/DDBJ whole genome shotgun (WGS) entry which is preliminary data.</text>
</comment>
<proteinExistence type="predicted"/>
<organism evidence="2 3">
    <name type="scientific">Gnathostoma spinigerum</name>
    <dbReference type="NCBI Taxonomy" id="75299"/>
    <lineage>
        <taxon>Eukaryota</taxon>
        <taxon>Metazoa</taxon>
        <taxon>Ecdysozoa</taxon>
        <taxon>Nematoda</taxon>
        <taxon>Chromadorea</taxon>
        <taxon>Rhabditida</taxon>
        <taxon>Spirurina</taxon>
        <taxon>Gnathostomatomorpha</taxon>
        <taxon>Gnathostomatoidea</taxon>
        <taxon>Gnathostomatidae</taxon>
        <taxon>Gnathostoma</taxon>
    </lineage>
</organism>
<accession>A0ABD6EEW6</accession>
<evidence type="ECO:0000256" key="1">
    <source>
        <dbReference type="SAM" id="MobiDB-lite"/>
    </source>
</evidence>
<gene>
    <name evidence="2" type="ORF">AB6A40_004470</name>
</gene>
<keyword evidence="3" id="KW-1185">Reference proteome</keyword>
<dbReference type="AlphaFoldDB" id="A0ABD6EEW6"/>
<evidence type="ECO:0000313" key="2">
    <source>
        <dbReference type="EMBL" id="MFH4977761.1"/>
    </source>
</evidence>
<dbReference type="EMBL" id="JBGFUD010002587">
    <property type="protein sequence ID" value="MFH4977761.1"/>
    <property type="molecule type" value="Genomic_DNA"/>
</dbReference>
<dbReference type="Proteomes" id="UP001608902">
    <property type="component" value="Unassembled WGS sequence"/>
</dbReference>
<sequence>MEQDTGNETKSFLFENVSERVVTNRRIKESKSDLVIDEKSMKLDGNKAVSLIYVSRPTIGPTENQVTRKGRQSKRYMSSHQ</sequence>
<evidence type="ECO:0000313" key="3">
    <source>
        <dbReference type="Proteomes" id="UP001608902"/>
    </source>
</evidence>
<reference evidence="2 3" key="1">
    <citation type="submission" date="2024-08" db="EMBL/GenBank/DDBJ databases">
        <title>Gnathostoma spinigerum genome.</title>
        <authorList>
            <person name="Gonzalez-Bertolin B."/>
            <person name="Monzon S."/>
            <person name="Zaballos A."/>
            <person name="Jimenez P."/>
            <person name="Dekumyoy P."/>
            <person name="Varona S."/>
            <person name="Cuesta I."/>
            <person name="Sumanam S."/>
            <person name="Adisakwattana P."/>
            <person name="Gasser R.B."/>
            <person name="Hernandez-Gonzalez A."/>
            <person name="Young N.D."/>
            <person name="Perteguer M.J."/>
        </authorList>
    </citation>
    <scope>NUCLEOTIDE SEQUENCE [LARGE SCALE GENOMIC DNA]</scope>
    <source>
        <strain evidence="2">AL3</strain>
        <tissue evidence="2">Liver</tissue>
    </source>
</reference>
<protein>
    <submittedName>
        <fullName evidence="2">Uncharacterized protein</fullName>
    </submittedName>
</protein>
<feature type="region of interest" description="Disordered" evidence="1">
    <location>
        <begin position="58"/>
        <end position="81"/>
    </location>
</feature>
<name>A0ABD6EEW6_9BILA</name>